<dbReference type="PRINTS" id="PR00725">
    <property type="entry name" value="DADACBPTASE1"/>
</dbReference>
<dbReference type="PANTHER" id="PTHR21581:SF6">
    <property type="entry name" value="TRAFFICKING PROTEIN PARTICLE COMPLEX SUBUNIT 12"/>
    <property type="match status" value="1"/>
</dbReference>
<dbReference type="SUPFAM" id="SSF50685">
    <property type="entry name" value="Barwin-like endoglucanases"/>
    <property type="match status" value="1"/>
</dbReference>
<keyword evidence="2" id="KW-0732">Signal</keyword>
<evidence type="ECO:0000256" key="4">
    <source>
        <dbReference type="ARBA" id="ARBA00022960"/>
    </source>
</evidence>
<evidence type="ECO:0000259" key="11">
    <source>
        <dbReference type="Pfam" id="PF03330"/>
    </source>
</evidence>
<dbReference type="EMBL" id="PHAI01000003">
    <property type="protein sequence ID" value="PKM91125.1"/>
    <property type="molecule type" value="Genomic_DNA"/>
</dbReference>
<dbReference type="InterPro" id="IPR001967">
    <property type="entry name" value="Peptidase_S11_N"/>
</dbReference>
<evidence type="ECO:0000313" key="13">
    <source>
        <dbReference type="Proteomes" id="UP000233517"/>
    </source>
</evidence>
<dbReference type="SUPFAM" id="SSF56601">
    <property type="entry name" value="beta-lactamase/transpeptidase-like"/>
    <property type="match status" value="1"/>
</dbReference>
<feature type="active site" description="Proton acceptor" evidence="7">
    <location>
        <position position="326"/>
    </location>
</feature>
<dbReference type="InterPro" id="IPR009009">
    <property type="entry name" value="RlpA-like_DPBB"/>
</dbReference>
<keyword evidence="6" id="KW-0961">Cell wall biogenesis/degradation</keyword>
<dbReference type="InterPro" id="IPR012338">
    <property type="entry name" value="Beta-lactam/transpept-like"/>
</dbReference>
<dbReference type="GO" id="GO:0009252">
    <property type="term" value="P:peptidoglycan biosynthetic process"/>
    <property type="evidence" value="ECO:0007669"/>
    <property type="project" value="UniProtKB-KW"/>
</dbReference>
<evidence type="ECO:0000256" key="6">
    <source>
        <dbReference type="ARBA" id="ARBA00023316"/>
    </source>
</evidence>
<feature type="active site" evidence="7">
    <location>
        <position position="390"/>
    </location>
</feature>
<accession>A0A2N2E8T6</accession>
<comment type="similarity">
    <text evidence="1 9">Belongs to the peptidase S11 family.</text>
</comment>
<dbReference type="Gene3D" id="2.40.40.10">
    <property type="entry name" value="RlpA-like domain"/>
    <property type="match status" value="1"/>
</dbReference>
<evidence type="ECO:0000259" key="10">
    <source>
        <dbReference type="Pfam" id="PF00768"/>
    </source>
</evidence>
<sequence>MFNKKILFILTLSLFFVFINNVLAFELNEDLTVYVNQGEVLPEKRDNVVNKKFGIYLDKGTIMKGYTVSAFDNYFKLSLVPGILSDNTDVSIEEIGEDEMALPWNLKKISSTVQFEFVNKNSYNNQEPFYIQFSYDQEDFDYKQVFFYDKNYNLWRPLPTKDYPEEKFVRSLIHLPFARLAVFSYPDIEISGKASWYKYKGGDFTASTIYPKGSVLRVYNKVNNKFVDVVVNDFGPERAVFPDRILDLDYEAFKKIAGKGEGVIDVFVEPLFVPGDNFGRVLGIGKGVNNQPEINSVSAILISEKDWKTVYEKNADQENPVASLTKLLSTLTFFLDDKNKDRMEEIVRYSVQDENYNQEYFDKWQVARINLNHGDELSVKDVVYSALVRSANNVVETMVRVSGLSRENFIKKMNDTASDLGLLSSHFYEPTGLNAKNVSTAREFALISKKAFENSIISNASVTKSYKFFTRNDNSLKLRYNSSDLVLNNNYKNFKIIGSKTGYIDDSSGYCLVSRAEINGENFIAVILNASTREQSFKEMTELFDFAASLNKK</sequence>
<dbReference type="GO" id="GO:0009002">
    <property type="term" value="F:serine-type D-Ala-D-Ala carboxypeptidase activity"/>
    <property type="evidence" value="ECO:0007669"/>
    <property type="project" value="InterPro"/>
</dbReference>
<feature type="active site" description="Acyl-ester intermediate" evidence="7">
    <location>
        <position position="323"/>
    </location>
</feature>
<feature type="domain" description="Peptidase S11 D-alanyl-D-alanine carboxypeptidase A N-terminal" evidence="10">
    <location>
        <begin position="290"/>
        <end position="532"/>
    </location>
</feature>
<evidence type="ECO:0000256" key="8">
    <source>
        <dbReference type="PIRSR" id="PIRSR618044-2"/>
    </source>
</evidence>
<dbReference type="InterPro" id="IPR036908">
    <property type="entry name" value="RlpA-like_sf"/>
</dbReference>
<dbReference type="CDD" id="cd22268">
    <property type="entry name" value="DPBB_RlpA-like"/>
    <property type="match status" value="1"/>
</dbReference>
<protein>
    <recommendedName>
        <fullName evidence="14">Peptidase S11 D-alanyl-D-alanine carboxypeptidase A N-terminal domain-containing protein</fullName>
    </recommendedName>
</protein>
<dbReference type="PANTHER" id="PTHR21581">
    <property type="entry name" value="D-ALANYL-D-ALANINE CARBOXYPEPTIDASE"/>
    <property type="match status" value="1"/>
</dbReference>
<organism evidence="12 13">
    <name type="scientific">Candidatus Falkowbacteria bacterium HGW-Falkowbacteria-1</name>
    <dbReference type="NCBI Taxonomy" id="2013768"/>
    <lineage>
        <taxon>Bacteria</taxon>
        <taxon>Candidatus Falkowiibacteriota</taxon>
    </lineage>
</organism>
<dbReference type="GO" id="GO:0008360">
    <property type="term" value="P:regulation of cell shape"/>
    <property type="evidence" value="ECO:0007669"/>
    <property type="project" value="UniProtKB-KW"/>
</dbReference>
<evidence type="ECO:0000256" key="5">
    <source>
        <dbReference type="ARBA" id="ARBA00022984"/>
    </source>
</evidence>
<evidence type="ECO:0000256" key="2">
    <source>
        <dbReference type="ARBA" id="ARBA00022729"/>
    </source>
</evidence>
<evidence type="ECO:0000313" key="12">
    <source>
        <dbReference type="EMBL" id="PKM91125.1"/>
    </source>
</evidence>
<evidence type="ECO:0008006" key="14">
    <source>
        <dbReference type="Google" id="ProtNLM"/>
    </source>
</evidence>
<name>A0A2N2E8T6_9BACT</name>
<dbReference type="AlphaFoldDB" id="A0A2N2E8T6"/>
<keyword evidence="4" id="KW-0133">Cell shape</keyword>
<comment type="caution">
    <text evidence="12">The sequence shown here is derived from an EMBL/GenBank/DDBJ whole genome shotgun (WGS) entry which is preliminary data.</text>
</comment>
<evidence type="ECO:0000256" key="3">
    <source>
        <dbReference type="ARBA" id="ARBA00022801"/>
    </source>
</evidence>
<evidence type="ECO:0000256" key="1">
    <source>
        <dbReference type="ARBA" id="ARBA00007164"/>
    </source>
</evidence>
<dbReference type="Gene3D" id="3.40.710.10">
    <property type="entry name" value="DD-peptidase/beta-lactamase superfamily"/>
    <property type="match status" value="1"/>
</dbReference>
<gene>
    <name evidence="12" type="ORF">CVU82_03665</name>
</gene>
<dbReference type="GO" id="GO:0006508">
    <property type="term" value="P:proteolysis"/>
    <property type="evidence" value="ECO:0007669"/>
    <property type="project" value="InterPro"/>
</dbReference>
<dbReference type="Proteomes" id="UP000233517">
    <property type="component" value="Unassembled WGS sequence"/>
</dbReference>
<keyword evidence="5" id="KW-0573">Peptidoglycan synthesis</keyword>
<evidence type="ECO:0000256" key="7">
    <source>
        <dbReference type="PIRSR" id="PIRSR618044-1"/>
    </source>
</evidence>
<keyword evidence="3" id="KW-0378">Hydrolase</keyword>
<feature type="domain" description="RlpA-like protein double-psi beta-barrel" evidence="11">
    <location>
        <begin position="192"/>
        <end position="267"/>
    </location>
</feature>
<dbReference type="Pfam" id="PF03330">
    <property type="entry name" value="DPBB_1"/>
    <property type="match status" value="1"/>
</dbReference>
<dbReference type="Pfam" id="PF00768">
    <property type="entry name" value="Peptidase_S11"/>
    <property type="match status" value="1"/>
</dbReference>
<proteinExistence type="inferred from homology"/>
<feature type="binding site" evidence="8">
    <location>
        <position position="500"/>
    </location>
    <ligand>
        <name>substrate</name>
    </ligand>
</feature>
<reference evidence="12 13" key="1">
    <citation type="journal article" date="2017" name="ISME J.">
        <title>Potential for microbial H2 and metal transformations associated with novel bacteria and archaea in deep terrestrial subsurface sediments.</title>
        <authorList>
            <person name="Hernsdorf A.W."/>
            <person name="Amano Y."/>
            <person name="Miyakawa K."/>
            <person name="Ise K."/>
            <person name="Suzuki Y."/>
            <person name="Anantharaman K."/>
            <person name="Probst A."/>
            <person name="Burstein D."/>
            <person name="Thomas B.C."/>
            <person name="Banfield J.F."/>
        </authorList>
    </citation>
    <scope>NUCLEOTIDE SEQUENCE [LARGE SCALE GENOMIC DNA]</scope>
    <source>
        <strain evidence="12">HGW-Falkowbacteria-1</strain>
    </source>
</reference>
<dbReference type="GO" id="GO:0071555">
    <property type="term" value="P:cell wall organization"/>
    <property type="evidence" value="ECO:0007669"/>
    <property type="project" value="UniProtKB-KW"/>
</dbReference>
<evidence type="ECO:0000256" key="9">
    <source>
        <dbReference type="RuleBase" id="RU004016"/>
    </source>
</evidence>
<dbReference type="InterPro" id="IPR018044">
    <property type="entry name" value="Peptidase_S11"/>
</dbReference>